<proteinExistence type="predicted"/>
<dbReference type="AlphaFoldDB" id="X1UNV5"/>
<dbReference type="InterPro" id="IPR010985">
    <property type="entry name" value="Ribbon_hlx_hlx"/>
</dbReference>
<dbReference type="Gene3D" id="1.10.1220.10">
    <property type="entry name" value="Met repressor-like"/>
    <property type="match status" value="1"/>
</dbReference>
<dbReference type="CDD" id="cd22231">
    <property type="entry name" value="RHH_NikR_HicB-like"/>
    <property type="match status" value="1"/>
</dbReference>
<feature type="non-terminal residue" evidence="1">
    <location>
        <position position="42"/>
    </location>
</feature>
<dbReference type="SUPFAM" id="SSF47598">
    <property type="entry name" value="Ribbon-helix-helix"/>
    <property type="match status" value="1"/>
</dbReference>
<comment type="caution">
    <text evidence="1">The sequence shown here is derived from an EMBL/GenBank/DDBJ whole genome shotgun (WGS) entry which is preliminary data.</text>
</comment>
<accession>X1UNV5</accession>
<reference evidence="1" key="1">
    <citation type="journal article" date="2014" name="Front. Microbiol.">
        <title>High frequency of phylogenetically diverse reductive dehalogenase-homologous genes in deep subseafloor sedimentary metagenomes.</title>
        <authorList>
            <person name="Kawai M."/>
            <person name="Futagami T."/>
            <person name="Toyoda A."/>
            <person name="Takaki Y."/>
            <person name="Nishi S."/>
            <person name="Hori S."/>
            <person name="Arai W."/>
            <person name="Tsubouchi T."/>
            <person name="Morono Y."/>
            <person name="Uchiyama I."/>
            <person name="Ito T."/>
            <person name="Fujiyama A."/>
            <person name="Inagaki F."/>
            <person name="Takami H."/>
        </authorList>
    </citation>
    <scope>NUCLEOTIDE SEQUENCE</scope>
    <source>
        <strain evidence="1">Expedition CK06-06</strain>
    </source>
</reference>
<dbReference type="InterPro" id="IPR013321">
    <property type="entry name" value="Arc_rbn_hlx_hlx"/>
</dbReference>
<organism evidence="1">
    <name type="scientific">marine sediment metagenome</name>
    <dbReference type="NCBI Taxonomy" id="412755"/>
    <lineage>
        <taxon>unclassified sequences</taxon>
        <taxon>metagenomes</taxon>
        <taxon>ecological metagenomes</taxon>
    </lineage>
</organism>
<evidence type="ECO:0000313" key="1">
    <source>
        <dbReference type="EMBL" id="GAJ05287.1"/>
    </source>
</evidence>
<gene>
    <name evidence="1" type="ORF">S12H4_41273</name>
</gene>
<sequence>MSYRGVNIPEELMREIEKVIAKKKHGFKTRAEFIKQAIREKL</sequence>
<dbReference type="EMBL" id="BARW01025136">
    <property type="protein sequence ID" value="GAJ05287.1"/>
    <property type="molecule type" value="Genomic_DNA"/>
</dbReference>
<dbReference type="GO" id="GO:0006355">
    <property type="term" value="P:regulation of DNA-templated transcription"/>
    <property type="evidence" value="ECO:0007669"/>
    <property type="project" value="InterPro"/>
</dbReference>
<protein>
    <recommendedName>
        <fullName evidence="2">Ribbon-helix-helix protein CopG domain-containing protein</fullName>
    </recommendedName>
</protein>
<evidence type="ECO:0008006" key="2">
    <source>
        <dbReference type="Google" id="ProtNLM"/>
    </source>
</evidence>
<name>X1UNV5_9ZZZZ</name>